<evidence type="ECO:0000256" key="7">
    <source>
        <dbReference type="SAM" id="Phobius"/>
    </source>
</evidence>
<reference evidence="9" key="1">
    <citation type="journal article" date="2023" name="Int. J. Syst. Evol. Microbiol.">
        <title>&lt;i&gt;Clostridium folliculivorans&lt;/i&gt; sp. nov., isolated from soil samples of an organic paddy in Japan.</title>
        <authorList>
            <person name="Tazawa J."/>
            <person name="Kobayashi H."/>
            <person name="Tanizawa Y."/>
            <person name="Uchino A."/>
            <person name="Tanaka F."/>
            <person name="Urashima Y."/>
            <person name="Miura S."/>
            <person name="Sakamoto M."/>
            <person name="Ohkuma M."/>
            <person name="Tohno M."/>
        </authorList>
    </citation>
    <scope>NUCLEOTIDE SEQUENCE</scope>
    <source>
        <strain evidence="9">D1-1</strain>
    </source>
</reference>
<dbReference type="RefSeq" id="WP_261852385.1">
    <property type="nucleotide sequence ID" value="NZ_BQXY01000003.1"/>
</dbReference>
<feature type="transmembrane region" description="Helical" evidence="7">
    <location>
        <begin position="342"/>
        <end position="361"/>
    </location>
</feature>
<evidence type="ECO:0000256" key="6">
    <source>
        <dbReference type="ARBA" id="ARBA00038076"/>
    </source>
</evidence>
<feature type="transmembrane region" description="Helical" evidence="7">
    <location>
        <begin position="381"/>
        <end position="400"/>
    </location>
</feature>
<dbReference type="PANTHER" id="PTHR30572:SF4">
    <property type="entry name" value="ABC TRANSPORTER PERMEASE YTRF"/>
    <property type="match status" value="1"/>
</dbReference>
<dbReference type="GO" id="GO:0022857">
    <property type="term" value="F:transmembrane transporter activity"/>
    <property type="evidence" value="ECO:0007669"/>
    <property type="project" value="TreeGrafter"/>
</dbReference>
<dbReference type="PANTHER" id="PTHR30572">
    <property type="entry name" value="MEMBRANE COMPONENT OF TRANSPORTER-RELATED"/>
    <property type="match status" value="1"/>
</dbReference>
<evidence type="ECO:0000256" key="2">
    <source>
        <dbReference type="ARBA" id="ARBA00022475"/>
    </source>
</evidence>
<dbReference type="EMBL" id="BQXY01000003">
    <property type="protein sequence ID" value="GKU25420.1"/>
    <property type="molecule type" value="Genomic_DNA"/>
</dbReference>
<name>A0A9W5Y2K2_9CLOT</name>
<comment type="caution">
    <text evidence="9">The sequence shown here is derived from an EMBL/GenBank/DDBJ whole genome shotgun (WGS) entry which is preliminary data.</text>
</comment>
<gene>
    <name evidence="9" type="ORF">CFOLD11_22460</name>
</gene>
<dbReference type="GO" id="GO:0005886">
    <property type="term" value="C:plasma membrane"/>
    <property type="evidence" value="ECO:0007669"/>
    <property type="project" value="UniProtKB-SubCell"/>
</dbReference>
<feature type="domain" description="ABC3 transporter permease C-terminal" evidence="8">
    <location>
        <begin position="299"/>
        <end position="399"/>
    </location>
</feature>
<keyword evidence="2" id="KW-1003">Cell membrane</keyword>
<proteinExistence type="inferred from homology"/>
<dbReference type="AlphaFoldDB" id="A0A9W5Y2K2"/>
<dbReference type="InterPro" id="IPR003838">
    <property type="entry name" value="ABC3_permease_C"/>
</dbReference>
<keyword evidence="5 7" id="KW-0472">Membrane</keyword>
<sequence length="414" mass="46921">MEILQMTWRSFLKQKKRNILLIIELFLCFFIMLLILGRLEYSFSYVDEALKVVTPELFIVNSFPMELHNEDNLTKNSFMGRDKGSLLPTLELSKLLEKDNRVDKIGKTYVKVLEPNSNNPGELKANVLNLLAIFDDRNAVDFYDYKVIKGESLKSYYKNNENKDELVPLLIGPPLEKKNPIGSIVELPGAIDYKTHKPIKYKIVGVLDPTKPTEDDGVEELGLQNNGYVVISSKLPAHMDGTREAFQTLLIKLKNKADVEAIEKEYTDKIKTHNITLLNLGDRYAKLEQYAKKDYTGIFYVVIMLLLSSFGILSVSFSTLIKRQKEIGVRFALGARKSNLSIMLGLELVLLYLISGVAAYLCAFGVEHLVPQILIDLKVVGIAYFVAGFFMLISVIPLVIKTFKLEPIELIREA</sequence>
<evidence type="ECO:0000259" key="8">
    <source>
        <dbReference type="Pfam" id="PF02687"/>
    </source>
</evidence>
<keyword evidence="4 7" id="KW-1133">Transmembrane helix</keyword>
<evidence type="ECO:0000256" key="4">
    <source>
        <dbReference type="ARBA" id="ARBA00022989"/>
    </source>
</evidence>
<dbReference type="Pfam" id="PF02687">
    <property type="entry name" value="FtsX"/>
    <property type="match status" value="1"/>
</dbReference>
<feature type="transmembrane region" description="Helical" evidence="7">
    <location>
        <begin position="298"/>
        <end position="321"/>
    </location>
</feature>
<keyword evidence="3 7" id="KW-0812">Transmembrane</keyword>
<organism evidence="9 10">
    <name type="scientific">Clostridium folliculivorans</name>
    <dbReference type="NCBI Taxonomy" id="2886038"/>
    <lineage>
        <taxon>Bacteria</taxon>
        <taxon>Bacillati</taxon>
        <taxon>Bacillota</taxon>
        <taxon>Clostridia</taxon>
        <taxon>Eubacteriales</taxon>
        <taxon>Clostridiaceae</taxon>
        <taxon>Clostridium</taxon>
    </lineage>
</organism>
<evidence type="ECO:0000313" key="9">
    <source>
        <dbReference type="EMBL" id="GKU25420.1"/>
    </source>
</evidence>
<evidence type="ECO:0000256" key="3">
    <source>
        <dbReference type="ARBA" id="ARBA00022692"/>
    </source>
</evidence>
<evidence type="ECO:0000256" key="5">
    <source>
        <dbReference type="ARBA" id="ARBA00023136"/>
    </source>
</evidence>
<comment type="similarity">
    <text evidence="6">Belongs to the ABC-4 integral membrane protein family.</text>
</comment>
<comment type="subcellular location">
    <subcellularLocation>
        <location evidence="1">Cell membrane</location>
        <topology evidence="1">Multi-pass membrane protein</topology>
    </subcellularLocation>
</comment>
<keyword evidence="10" id="KW-1185">Reference proteome</keyword>
<protein>
    <recommendedName>
        <fullName evidence="8">ABC3 transporter permease C-terminal domain-containing protein</fullName>
    </recommendedName>
</protein>
<dbReference type="InterPro" id="IPR050250">
    <property type="entry name" value="Macrolide_Exporter_MacB"/>
</dbReference>
<feature type="transmembrane region" description="Helical" evidence="7">
    <location>
        <begin position="20"/>
        <end position="39"/>
    </location>
</feature>
<dbReference type="Proteomes" id="UP001057868">
    <property type="component" value="Unassembled WGS sequence"/>
</dbReference>
<evidence type="ECO:0000256" key="1">
    <source>
        <dbReference type="ARBA" id="ARBA00004651"/>
    </source>
</evidence>
<accession>A0A9W5Y2K2</accession>
<evidence type="ECO:0000313" key="10">
    <source>
        <dbReference type="Proteomes" id="UP001057868"/>
    </source>
</evidence>